<reference evidence="4" key="1">
    <citation type="submission" date="2020-10" db="EMBL/GenBank/DDBJ databases">
        <authorList>
            <person name="Gilroy R."/>
        </authorList>
    </citation>
    <scope>NUCLEOTIDE SEQUENCE</scope>
    <source>
        <strain evidence="4">USAMLcec3-3695</strain>
    </source>
</reference>
<evidence type="ECO:0000313" key="4">
    <source>
        <dbReference type="EMBL" id="HIU57413.1"/>
    </source>
</evidence>
<feature type="domain" description="SLH" evidence="3">
    <location>
        <begin position="75"/>
        <end position="138"/>
    </location>
</feature>
<dbReference type="InterPro" id="IPR001119">
    <property type="entry name" value="SLH_dom"/>
</dbReference>
<proteinExistence type="predicted"/>
<dbReference type="PROSITE" id="PS51272">
    <property type="entry name" value="SLH"/>
    <property type="match status" value="1"/>
</dbReference>
<feature type="chain" id="PRO_5038349959" evidence="2">
    <location>
        <begin position="23"/>
        <end position="655"/>
    </location>
</feature>
<evidence type="ECO:0000259" key="3">
    <source>
        <dbReference type="PROSITE" id="PS51272"/>
    </source>
</evidence>
<dbReference type="Pfam" id="PF00395">
    <property type="entry name" value="SLH"/>
    <property type="match status" value="1"/>
</dbReference>
<evidence type="ECO:0000313" key="5">
    <source>
        <dbReference type="Proteomes" id="UP000824109"/>
    </source>
</evidence>
<evidence type="ECO:0000256" key="2">
    <source>
        <dbReference type="SAM" id="SignalP"/>
    </source>
</evidence>
<feature type="signal peptide" evidence="2">
    <location>
        <begin position="1"/>
        <end position="22"/>
    </location>
</feature>
<gene>
    <name evidence="4" type="ORF">IAA61_06330</name>
</gene>
<dbReference type="EMBL" id="DVNB01000067">
    <property type="protein sequence ID" value="HIU57413.1"/>
    <property type="molecule type" value="Genomic_DNA"/>
</dbReference>
<sequence>MKKLVGILCCMAALLMSVAVQAKSFDIERNLEILQMLGIDEDVSMSTLNTEKEVTRADFAYNTAALIGAGSETSTTVYYHDVSRDYWAYNAISALTARGIISGGGNSMFRPEDVITRMEAVKILTSIMGYGQYADMNGGYPNGYLAAANTAELLEGCSSSEKLTVSDMYAMLVNALTGPTMVAEYSSTDTTYKIDENTTLLSVYNDMYLDRGTLTGADTIDILDSSAIPEGRVVIDDTEYISEIDAAADLLGSEVDFIYRSNGDNERELVWISNRGTNKTIEIDDTFDCSYDENGNVLSYTDSNGSQRRVRLDPGFVMVYNGSATSDNVSEILNSDRYTAKLISTSGSDTYDLAIVWRYENYVVGSIDREKGIIYDKNDWSSVSLSADDYDSCTINVGGSASSLDSVTEDMVVSVYRSNDGRRVLAETSSVTADGVIESMSNNEDEKLISINGTEYTLYDSNDELNCRVGDSVTLYLDINGYVAGVKKSKGSGDFGYIIKTYEGEVRGEDFYIRLMDSEGTIADYRCSNKIVVDGQKLDVEGLNIKFASGGTTAQQLVWYRTDSEGELIRIDTPYLGSGEDAETSLTEYQSNSSIMYKNNGKMGTKIYVNDNTKIFAVPNPGEESSEEDNVKELKTINKKAMTNKPYNRQFLQGE</sequence>
<dbReference type="AlphaFoldDB" id="A0A9D1SF67"/>
<keyword evidence="2" id="KW-0732">Signal</keyword>
<reference evidence="4" key="2">
    <citation type="journal article" date="2021" name="PeerJ">
        <title>Extensive microbial diversity within the chicken gut microbiome revealed by metagenomics and culture.</title>
        <authorList>
            <person name="Gilroy R."/>
            <person name="Ravi A."/>
            <person name="Getino M."/>
            <person name="Pursley I."/>
            <person name="Horton D.L."/>
            <person name="Alikhan N.F."/>
            <person name="Baker D."/>
            <person name="Gharbi K."/>
            <person name="Hall N."/>
            <person name="Watson M."/>
            <person name="Adriaenssens E.M."/>
            <person name="Foster-Nyarko E."/>
            <person name="Jarju S."/>
            <person name="Secka A."/>
            <person name="Antonio M."/>
            <person name="Oren A."/>
            <person name="Chaudhuri R.R."/>
            <person name="La Ragione R."/>
            <person name="Hildebrand F."/>
            <person name="Pallen M.J."/>
        </authorList>
    </citation>
    <scope>NUCLEOTIDE SEQUENCE</scope>
    <source>
        <strain evidence="4">USAMLcec3-3695</strain>
    </source>
</reference>
<evidence type="ECO:0000256" key="1">
    <source>
        <dbReference type="ARBA" id="ARBA00022737"/>
    </source>
</evidence>
<name>A0A9D1SF67_9FIRM</name>
<accession>A0A9D1SF67</accession>
<comment type="caution">
    <text evidence="4">The sequence shown here is derived from an EMBL/GenBank/DDBJ whole genome shotgun (WGS) entry which is preliminary data.</text>
</comment>
<protein>
    <submittedName>
        <fullName evidence="4">S-layer homology domain-containing protein</fullName>
    </submittedName>
</protein>
<organism evidence="4 5">
    <name type="scientific">Candidatus Ornithomonoglobus merdipullorum</name>
    <dbReference type="NCBI Taxonomy" id="2840895"/>
    <lineage>
        <taxon>Bacteria</taxon>
        <taxon>Bacillati</taxon>
        <taxon>Bacillota</taxon>
        <taxon>Clostridia</taxon>
        <taxon>Candidatus Ornithomonoglobus</taxon>
    </lineage>
</organism>
<dbReference type="Proteomes" id="UP000824109">
    <property type="component" value="Unassembled WGS sequence"/>
</dbReference>
<keyword evidence="1" id="KW-0677">Repeat</keyword>